<evidence type="ECO:0000313" key="1">
    <source>
        <dbReference type="EMBL" id="KAL0311469.1"/>
    </source>
</evidence>
<reference evidence="1" key="2">
    <citation type="journal article" date="2024" name="Plant">
        <title>Genomic evolution and insights into agronomic trait innovations of Sesamum species.</title>
        <authorList>
            <person name="Miao H."/>
            <person name="Wang L."/>
            <person name="Qu L."/>
            <person name="Liu H."/>
            <person name="Sun Y."/>
            <person name="Le M."/>
            <person name="Wang Q."/>
            <person name="Wei S."/>
            <person name="Zheng Y."/>
            <person name="Lin W."/>
            <person name="Duan Y."/>
            <person name="Cao H."/>
            <person name="Xiong S."/>
            <person name="Wang X."/>
            <person name="Wei L."/>
            <person name="Li C."/>
            <person name="Ma Q."/>
            <person name="Ju M."/>
            <person name="Zhao R."/>
            <person name="Li G."/>
            <person name="Mu C."/>
            <person name="Tian Q."/>
            <person name="Mei H."/>
            <person name="Zhang T."/>
            <person name="Gao T."/>
            <person name="Zhang H."/>
        </authorList>
    </citation>
    <scope>NUCLEOTIDE SEQUENCE</scope>
    <source>
        <strain evidence="1">G01</strain>
    </source>
</reference>
<sequence>MLHLLIVQNRRVAKCEKIGFLEATLKRCDEEFSQLDGERNKDLENATAWDYRFERETTHDKKLLASASGIALINKTIDDAISECQASNEFEIIVVDRVTPIYEDVINSYHRALRRALHEKEQVTKEDISLLDPNLSEKEEEIAHGGAS</sequence>
<accession>A0AAW2KYL1</accession>
<proteinExistence type="predicted"/>
<protein>
    <submittedName>
        <fullName evidence="1">Uncharacterized protein</fullName>
    </submittedName>
</protein>
<organism evidence="1">
    <name type="scientific">Sesamum angustifolium</name>
    <dbReference type="NCBI Taxonomy" id="2727405"/>
    <lineage>
        <taxon>Eukaryota</taxon>
        <taxon>Viridiplantae</taxon>
        <taxon>Streptophyta</taxon>
        <taxon>Embryophyta</taxon>
        <taxon>Tracheophyta</taxon>
        <taxon>Spermatophyta</taxon>
        <taxon>Magnoliopsida</taxon>
        <taxon>eudicotyledons</taxon>
        <taxon>Gunneridae</taxon>
        <taxon>Pentapetalae</taxon>
        <taxon>asterids</taxon>
        <taxon>lamiids</taxon>
        <taxon>Lamiales</taxon>
        <taxon>Pedaliaceae</taxon>
        <taxon>Sesamum</taxon>
    </lineage>
</organism>
<dbReference type="EMBL" id="JACGWK010000016">
    <property type="protein sequence ID" value="KAL0311469.1"/>
    <property type="molecule type" value="Genomic_DNA"/>
</dbReference>
<name>A0AAW2KYL1_9LAMI</name>
<dbReference type="AlphaFoldDB" id="A0AAW2KYL1"/>
<reference evidence="1" key="1">
    <citation type="submission" date="2020-06" db="EMBL/GenBank/DDBJ databases">
        <authorList>
            <person name="Li T."/>
            <person name="Hu X."/>
            <person name="Zhang T."/>
            <person name="Song X."/>
            <person name="Zhang H."/>
            <person name="Dai N."/>
            <person name="Sheng W."/>
            <person name="Hou X."/>
            <person name="Wei L."/>
        </authorList>
    </citation>
    <scope>NUCLEOTIDE SEQUENCE</scope>
    <source>
        <strain evidence="1">G01</strain>
        <tissue evidence="1">Leaf</tissue>
    </source>
</reference>
<gene>
    <name evidence="1" type="ORF">Sangu_2441600</name>
</gene>
<comment type="caution">
    <text evidence="1">The sequence shown here is derived from an EMBL/GenBank/DDBJ whole genome shotgun (WGS) entry which is preliminary data.</text>
</comment>